<keyword evidence="4" id="KW-1185">Reference proteome</keyword>
<keyword evidence="2" id="KW-1133">Transmembrane helix</keyword>
<keyword evidence="2" id="KW-0472">Membrane</keyword>
<proteinExistence type="predicted"/>
<feature type="transmembrane region" description="Helical" evidence="2">
    <location>
        <begin position="175"/>
        <end position="196"/>
    </location>
</feature>
<sequence>MMWGASSASAGGPTSVLLVSRASGETASLSHADREYGELERLLGPAGEGSRTKAPEADLQSALLINVTWMVHDVTPWRVDQVYPALDGGPVWIHTSTDVPGSMRGHWHRAEQPDRLRALLKELGLTGRAWVDGSSGVVPAPQETGGSRADGSTAAVAPQTPAARTAAVTDDGTDWWWAVPGAAAGAVLALVLRPWVSRIPGELRRRRAEPRQQLFDA</sequence>
<dbReference type="AlphaFoldDB" id="A0A926L5T8"/>
<keyword evidence="2" id="KW-0812">Transmembrane</keyword>
<evidence type="ECO:0000313" key="3">
    <source>
        <dbReference type="EMBL" id="MBD0423137.1"/>
    </source>
</evidence>
<protein>
    <submittedName>
        <fullName evidence="3">Uncharacterized protein</fullName>
    </submittedName>
</protein>
<comment type="caution">
    <text evidence="3">The sequence shown here is derived from an EMBL/GenBank/DDBJ whole genome shotgun (WGS) entry which is preliminary data.</text>
</comment>
<reference evidence="3" key="1">
    <citation type="submission" date="2020-09" db="EMBL/GenBank/DDBJ databases">
        <title>Streptomyces grisecoloratus sp. nov., isolated from cotton soil.</title>
        <authorList>
            <person name="Xing L."/>
        </authorList>
    </citation>
    <scope>NUCLEOTIDE SEQUENCE</scope>
    <source>
        <strain evidence="3">TRM S81-3</strain>
    </source>
</reference>
<gene>
    <name evidence="3" type="ORF">H0H10_28945</name>
</gene>
<evidence type="ECO:0000256" key="1">
    <source>
        <dbReference type="SAM" id="MobiDB-lite"/>
    </source>
</evidence>
<evidence type="ECO:0000313" key="4">
    <source>
        <dbReference type="Proteomes" id="UP000621210"/>
    </source>
</evidence>
<evidence type="ECO:0000256" key="2">
    <source>
        <dbReference type="SAM" id="Phobius"/>
    </source>
</evidence>
<reference evidence="3" key="2">
    <citation type="submission" date="2020-09" db="EMBL/GenBank/DDBJ databases">
        <authorList>
            <person name="Luo X."/>
        </authorList>
    </citation>
    <scope>NUCLEOTIDE SEQUENCE</scope>
    <source>
        <strain evidence="3">TRM S81-3</strain>
    </source>
</reference>
<organism evidence="3 4">
    <name type="scientific">Streptomyces griseicoloratus</name>
    <dbReference type="NCBI Taxonomy" id="2752516"/>
    <lineage>
        <taxon>Bacteria</taxon>
        <taxon>Bacillati</taxon>
        <taxon>Actinomycetota</taxon>
        <taxon>Actinomycetes</taxon>
        <taxon>Kitasatosporales</taxon>
        <taxon>Streptomycetaceae</taxon>
        <taxon>Streptomyces</taxon>
    </lineage>
</organism>
<feature type="region of interest" description="Disordered" evidence="1">
    <location>
        <begin position="134"/>
        <end position="162"/>
    </location>
</feature>
<dbReference type="EMBL" id="JACVQF010000220">
    <property type="protein sequence ID" value="MBD0423137.1"/>
    <property type="molecule type" value="Genomic_DNA"/>
</dbReference>
<dbReference type="Proteomes" id="UP000621210">
    <property type="component" value="Unassembled WGS sequence"/>
</dbReference>
<name>A0A926L5T8_9ACTN</name>
<accession>A0A926L5T8</accession>